<proteinExistence type="predicted"/>
<reference evidence="2" key="1">
    <citation type="journal article" date="2022" name="Mol. Ecol. Resour.">
        <title>The genomes of chicory, endive, great burdock and yacon provide insights into Asteraceae palaeo-polyploidization history and plant inulin production.</title>
        <authorList>
            <person name="Fan W."/>
            <person name="Wang S."/>
            <person name="Wang H."/>
            <person name="Wang A."/>
            <person name="Jiang F."/>
            <person name="Liu H."/>
            <person name="Zhao H."/>
            <person name="Xu D."/>
            <person name="Zhang Y."/>
        </authorList>
    </citation>
    <scope>NUCLEOTIDE SEQUENCE [LARGE SCALE GENOMIC DNA]</scope>
    <source>
        <strain evidence="2">cv. Niubang</strain>
    </source>
</reference>
<name>A0ACB8ZI68_ARCLA</name>
<dbReference type="EMBL" id="CM042056">
    <property type="protein sequence ID" value="KAI3697399.1"/>
    <property type="molecule type" value="Genomic_DNA"/>
</dbReference>
<keyword evidence="2" id="KW-1185">Reference proteome</keyword>
<evidence type="ECO:0000313" key="2">
    <source>
        <dbReference type="Proteomes" id="UP001055879"/>
    </source>
</evidence>
<protein>
    <submittedName>
        <fullName evidence="1">Uncharacterized protein</fullName>
    </submittedName>
</protein>
<sequence length="338" mass="40059">MLHEIQNQENIGHHETMPVLPQRPVSKARVPSKRARRAVLSFHSQQFGGKNEEFVDGNSKRDGFAILDGGLVLSKPSVVRGENARRGFRKIANMLIEEDVNREFVWKPLRDRETTIIYLQSVVRSFLSRRRLGYMENEKTENTTEAKEATGVHKEDRENEEHVRVSASYIHDLERKVLRTEAALRDKKRENAILELQIQHIDKKWELHKAKMNLKEKSWQDEFTSIQMSLASTRERTTSEITYHLPENPIRQQEIGKMDLTIREILDLQENDMDTHQTDCGFRLKSRKCQEQEFKRLKCRFKAWQKDFKARLHDVRRRLDGFDDDCRIEKVHKRCWVN</sequence>
<dbReference type="Proteomes" id="UP001055879">
    <property type="component" value="Linkage Group LG10"/>
</dbReference>
<organism evidence="1 2">
    <name type="scientific">Arctium lappa</name>
    <name type="common">Greater burdock</name>
    <name type="synonym">Lappa major</name>
    <dbReference type="NCBI Taxonomy" id="4217"/>
    <lineage>
        <taxon>Eukaryota</taxon>
        <taxon>Viridiplantae</taxon>
        <taxon>Streptophyta</taxon>
        <taxon>Embryophyta</taxon>
        <taxon>Tracheophyta</taxon>
        <taxon>Spermatophyta</taxon>
        <taxon>Magnoliopsida</taxon>
        <taxon>eudicotyledons</taxon>
        <taxon>Gunneridae</taxon>
        <taxon>Pentapetalae</taxon>
        <taxon>asterids</taxon>
        <taxon>campanulids</taxon>
        <taxon>Asterales</taxon>
        <taxon>Asteraceae</taxon>
        <taxon>Carduoideae</taxon>
        <taxon>Cardueae</taxon>
        <taxon>Arctiinae</taxon>
        <taxon>Arctium</taxon>
    </lineage>
</organism>
<reference evidence="1 2" key="2">
    <citation type="journal article" date="2022" name="Mol. Ecol. Resour.">
        <title>The genomes of chicory, endive, great burdock and yacon provide insights into Asteraceae paleo-polyploidization history and plant inulin production.</title>
        <authorList>
            <person name="Fan W."/>
            <person name="Wang S."/>
            <person name="Wang H."/>
            <person name="Wang A."/>
            <person name="Jiang F."/>
            <person name="Liu H."/>
            <person name="Zhao H."/>
            <person name="Xu D."/>
            <person name="Zhang Y."/>
        </authorList>
    </citation>
    <scope>NUCLEOTIDE SEQUENCE [LARGE SCALE GENOMIC DNA]</scope>
    <source>
        <strain evidence="2">cv. Niubang</strain>
    </source>
</reference>
<gene>
    <name evidence="1" type="ORF">L6452_30387</name>
</gene>
<comment type="caution">
    <text evidence="1">The sequence shown here is derived from an EMBL/GenBank/DDBJ whole genome shotgun (WGS) entry which is preliminary data.</text>
</comment>
<accession>A0ACB8ZI68</accession>
<evidence type="ECO:0000313" key="1">
    <source>
        <dbReference type="EMBL" id="KAI3697399.1"/>
    </source>
</evidence>